<comment type="subcellular location">
    <subcellularLocation>
        <location evidence="1">Fimbrium</location>
    </subcellularLocation>
</comment>
<dbReference type="GO" id="GO:0009289">
    <property type="term" value="C:pilus"/>
    <property type="evidence" value="ECO:0007669"/>
    <property type="project" value="UniProtKB-SubCell"/>
</dbReference>
<accession>A0A239LJ23</accession>
<evidence type="ECO:0000256" key="3">
    <source>
        <dbReference type="ARBA" id="ARBA00022558"/>
    </source>
</evidence>
<organism evidence="8 9">
    <name type="scientific">Noviherbaspirillum humi</name>
    <dbReference type="NCBI Taxonomy" id="1688639"/>
    <lineage>
        <taxon>Bacteria</taxon>
        <taxon>Pseudomonadati</taxon>
        <taxon>Pseudomonadota</taxon>
        <taxon>Betaproteobacteria</taxon>
        <taxon>Burkholderiales</taxon>
        <taxon>Oxalobacteraceae</taxon>
        <taxon>Noviherbaspirillum</taxon>
    </lineage>
</organism>
<dbReference type="InterPro" id="IPR015943">
    <property type="entry name" value="WD40/YVTN_repeat-like_dom_sf"/>
</dbReference>
<reference evidence="8 9" key="1">
    <citation type="submission" date="2017-06" db="EMBL/GenBank/DDBJ databases">
        <authorList>
            <person name="Kim H.J."/>
            <person name="Triplett B.A."/>
        </authorList>
    </citation>
    <scope>NUCLEOTIDE SEQUENCE [LARGE SCALE GENOMIC DNA]</scope>
    <source>
        <strain evidence="8 9">U15</strain>
    </source>
</reference>
<dbReference type="InterPro" id="IPR036465">
    <property type="entry name" value="vWFA_dom_sf"/>
</dbReference>
<evidence type="ECO:0000256" key="1">
    <source>
        <dbReference type="ARBA" id="ARBA00004561"/>
    </source>
</evidence>
<dbReference type="Proteomes" id="UP000198284">
    <property type="component" value="Unassembled WGS sequence"/>
</dbReference>
<name>A0A239LJ23_9BURK</name>
<evidence type="ECO:0000256" key="5">
    <source>
        <dbReference type="ARBA" id="ARBA00022837"/>
    </source>
</evidence>
<evidence type="ECO:0000256" key="6">
    <source>
        <dbReference type="ARBA" id="ARBA00023263"/>
    </source>
</evidence>
<feature type="domain" description="PilY1 beta-propeller" evidence="7">
    <location>
        <begin position="667"/>
        <end position="978"/>
    </location>
</feature>
<protein>
    <submittedName>
        <fullName evidence="8">Type IV pilus assembly protein PilY1</fullName>
    </submittedName>
</protein>
<evidence type="ECO:0000256" key="4">
    <source>
        <dbReference type="ARBA" id="ARBA00022723"/>
    </source>
</evidence>
<keyword evidence="6" id="KW-0281">Fimbrium</keyword>
<evidence type="ECO:0000256" key="2">
    <source>
        <dbReference type="ARBA" id="ARBA00008387"/>
    </source>
</evidence>
<keyword evidence="5" id="KW-0106">Calcium</keyword>
<dbReference type="SMART" id="SM00564">
    <property type="entry name" value="PQQ"/>
    <property type="match status" value="1"/>
</dbReference>
<dbReference type="EMBL" id="FZOT01000023">
    <property type="protein sequence ID" value="SNT29833.1"/>
    <property type="molecule type" value="Genomic_DNA"/>
</dbReference>
<evidence type="ECO:0000313" key="8">
    <source>
        <dbReference type="EMBL" id="SNT29833.1"/>
    </source>
</evidence>
<sequence length="1150" mass="124098">MPTDGLKDSSGGKNLLTSFADKLWCDNSVTIDKTKPNWDKDCIRNGNYLLPSSKPINGKYYSTVILDYSNGKGKVAVGTPDNIQLENRDLGPHYYLFLPLEYCDNRAFTNCQPEQTGVFKYPAKIRWCKSDSDAKAVMPAANACQATQSSSFPHIRYPIKAAGKGLMIRQDIVPSTNSYPYPGTDKKALTRTDCAGETCSYQEEMTNFANWWAYYRNRIQLMQTVVSRAFSVLDDRFRVGYMTIAFDPTTPTDGFMNLSDFTSGNRAIWYQKLFKARPHAGTPLHAALARAGRLYGGKLNNSSLDGVQVSDPVQFSCQRNYAILATDGVWSAPKPNEAVKLDGSDIGDEDGDLDPPQKDGLKLSKMLADVAAYYYKTDLRTGCASSAANVCDNNVPTSPSDPASHQHMTTSTIGLGLSGLLRYTTDYETAADSDFQFIKNGVVANPSNGICSWQLSGVCTWPSSQNSALSRVDDLWHAAVNGHGKYFSAYDSNDLSDALNKTLAAVIDRIGDAAAVTISNPNLAAGDNYAFSSVFTNNIWNGDIYQQLLDLNTGEVKPTKSWSAATKLDANPQAYANRKIYLFNAGAANGLRQFDWNNLSNQEKSYFSLAWIGSLSQLCSSGTNCLSSAAKANVEGANLINFLRGHRALEGIQSDISMPFRKRSSILGDIVNSEAAYIKAPLYAYADSGYAAFKQAKSTRAGMVYVGANDGMLHAFDALSGEEKWAYVPSMVLPNLYKLADKNYSTKHVYFVDGTPVQADVYIGGEWRTILVGGLNAGGRGYYALDVTDPDAPKALWEFTNKELGYSFGKPEITKLAGSGTWVVLFAFGYNNVDSNGSSSQGDGKGHLFVVKAMDGSLVRKISTEVGTIDTPSGLAQIRAWVDDATNNTAKYVYGGDLLGNLWRFDINNDAATGNPKLLATLKDAQGKAQPITSKPELGQVEGYPMVYVGTGRYLGISDISEFNQQTLYGIKDPGTGGGYGIPRNNAAFVRQTISIGTCPTGSLASICSAGETVRTGTANAVDLANAAGWYMDLPTTNERVSTDPQLVLGTLLFTANSLDSGSNVCSLGGQSYLYFLDYRSGGPVPNYSNGVIGSTLGSSLSTRAVAAVLPSGKITATERLSDNTTVVKTPPIGSASIPRRVSWREVGGR</sequence>
<evidence type="ECO:0000313" key="9">
    <source>
        <dbReference type="Proteomes" id="UP000198284"/>
    </source>
</evidence>
<dbReference type="InterPro" id="IPR011047">
    <property type="entry name" value="Quinoprotein_ADH-like_sf"/>
</dbReference>
<evidence type="ECO:0000259" key="7">
    <source>
        <dbReference type="Pfam" id="PF05567"/>
    </source>
</evidence>
<dbReference type="AlphaFoldDB" id="A0A239LJ23"/>
<dbReference type="Pfam" id="PF05567">
    <property type="entry name" value="T4P_PilY1"/>
    <property type="match status" value="1"/>
</dbReference>
<gene>
    <name evidence="8" type="ORF">SAMN06265795_12310</name>
</gene>
<proteinExistence type="inferred from homology"/>
<dbReference type="InterPro" id="IPR008707">
    <property type="entry name" value="B-propeller_PilY1"/>
</dbReference>
<keyword evidence="4" id="KW-0479">Metal-binding</keyword>
<keyword evidence="3" id="KW-1029">Fimbrium biogenesis</keyword>
<dbReference type="SUPFAM" id="SSF50998">
    <property type="entry name" value="Quinoprotein alcohol dehydrogenase-like"/>
    <property type="match status" value="1"/>
</dbReference>
<dbReference type="Gene3D" id="3.40.50.410">
    <property type="entry name" value="von Willebrand factor, type A domain"/>
    <property type="match status" value="1"/>
</dbReference>
<comment type="similarity">
    <text evidence="2">Belongs to the PilY1 family.</text>
</comment>
<dbReference type="Gene3D" id="2.130.10.10">
    <property type="entry name" value="YVTN repeat-like/Quinoprotein amine dehydrogenase"/>
    <property type="match status" value="1"/>
</dbReference>
<dbReference type="InterPro" id="IPR018391">
    <property type="entry name" value="PQQ_b-propeller_rpt"/>
</dbReference>
<dbReference type="GO" id="GO:0046872">
    <property type="term" value="F:metal ion binding"/>
    <property type="evidence" value="ECO:0007669"/>
    <property type="project" value="UniProtKB-KW"/>
</dbReference>
<keyword evidence="9" id="KW-1185">Reference proteome</keyword>